<accession>A0A239PG03</accession>
<dbReference type="EMBL" id="FZPH01000029">
    <property type="protein sequence ID" value="SNT65942.1"/>
    <property type="molecule type" value="Genomic_DNA"/>
</dbReference>
<sequence length="99" mass="11095">MEEVRQLWAHCRALPFPDGLRGADFGGVDLVLVDSSVAGCVEGWLERDGQLDAKSWDALGRCLDNLDRMIPLLPRQDAIDYFNTYRTCAQLIWDAPSPT</sequence>
<dbReference type="Proteomes" id="UP000198362">
    <property type="component" value="Unassembled WGS sequence"/>
</dbReference>
<dbReference type="AlphaFoldDB" id="A0A239PG03"/>
<reference evidence="1 2" key="1">
    <citation type="submission" date="2017-06" db="EMBL/GenBank/DDBJ databases">
        <authorList>
            <person name="Kim H.J."/>
            <person name="Triplett B.A."/>
        </authorList>
    </citation>
    <scope>NUCLEOTIDE SEQUENCE [LARGE SCALE GENOMIC DNA]</scope>
    <source>
        <strain evidence="1 2">CGMCC 4.5593</strain>
    </source>
</reference>
<protein>
    <submittedName>
        <fullName evidence="1">Uncharacterized protein</fullName>
    </submittedName>
</protein>
<evidence type="ECO:0000313" key="1">
    <source>
        <dbReference type="EMBL" id="SNT65942.1"/>
    </source>
</evidence>
<proteinExistence type="predicted"/>
<evidence type="ECO:0000313" key="2">
    <source>
        <dbReference type="Proteomes" id="UP000198362"/>
    </source>
</evidence>
<keyword evidence="2" id="KW-1185">Reference proteome</keyword>
<gene>
    <name evidence="1" type="ORF">SAMN05421812_12939</name>
</gene>
<name>A0A239PG03_9ACTN</name>
<organism evidence="1 2">
    <name type="scientific">Asanoa hainanensis</name>
    <dbReference type="NCBI Taxonomy" id="560556"/>
    <lineage>
        <taxon>Bacteria</taxon>
        <taxon>Bacillati</taxon>
        <taxon>Actinomycetota</taxon>
        <taxon>Actinomycetes</taxon>
        <taxon>Micromonosporales</taxon>
        <taxon>Micromonosporaceae</taxon>
        <taxon>Asanoa</taxon>
    </lineage>
</organism>